<dbReference type="Pfam" id="PF01970">
    <property type="entry name" value="TctA"/>
    <property type="match status" value="1"/>
</dbReference>
<keyword evidence="1" id="KW-0812">Transmembrane</keyword>
<feature type="transmembrane region" description="Helical" evidence="1">
    <location>
        <begin position="106"/>
        <end position="128"/>
    </location>
</feature>
<feature type="transmembrane region" description="Helical" evidence="1">
    <location>
        <begin position="197"/>
        <end position="214"/>
    </location>
</feature>
<dbReference type="Proteomes" id="UP000284202">
    <property type="component" value="Unassembled WGS sequence"/>
</dbReference>
<protein>
    <recommendedName>
        <fullName evidence="2">DUF112 domain-containing protein</fullName>
    </recommendedName>
</protein>
<dbReference type="PANTHER" id="PTHR35342">
    <property type="entry name" value="TRICARBOXYLIC TRANSPORT PROTEIN"/>
    <property type="match status" value="1"/>
</dbReference>
<keyword evidence="1" id="KW-0472">Membrane</keyword>
<evidence type="ECO:0000313" key="4">
    <source>
        <dbReference type="Proteomes" id="UP000284202"/>
    </source>
</evidence>
<dbReference type="AlphaFoldDB" id="A0A418SU85"/>
<feature type="transmembrane region" description="Helical" evidence="1">
    <location>
        <begin position="6"/>
        <end position="29"/>
    </location>
</feature>
<dbReference type="PANTHER" id="PTHR35342:SF5">
    <property type="entry name" value="TRICARBOXYLIC TRANSPORT PROTEIN"/>
    <property type="match status" value="1"/>
</dbReference>
<keyword evidence="4" id="KW-1185">Reference proteome</keyword>
<comment type="caution">
    <text evidence="3">The sequence shown here is derived from an EMBL/GenBank/DDBJ whole genome shotgun (WGS) entry which is preliminary data.</text>
</comment>
<dbReference type="EMBL" id="QZCG01000008">
    <property type="protein sequence ID" value="RJE84469.1"/>
    <property type="molecule type" value="Genomic_DNA"/>
</dbReference>
<keyword evidence="1" id="KW-1133">Transmembrane helix</keyword>
<gene>
    <name evidence="3" type="ORF">D3P04_12500</name>
</gene>
<accession>A0A418SU85</accession>
<feature type="domain" description="DUF112" evidence="2">
    <location>
        <begin position="18"/>
        <end position="438"/>
    </location>
</feature>
<sequence>MDGLSYALTALTTPTIVLSAAGGVLWGILGGALPGLSPSIAMALVLPFTFDMSPLAAIIMLTSVYIGAEYGGSIPAILIRTPGTNAAAATVIDGYTLHQQGRGGEALGLSLVAGTIAGLVGLICLVFLTKPLAMVALYFTPPAYFALAFLGLSIIAALSEGSLIKGLIMGVIGLMLAMVGTDPLSGAPRFTFGEPDLLGGIDYIFVMLGVFAVAELMNKVSTPDDGEGSVIKNTITRMRLPGLRKMWELRRAQTIGTGLGIIEGPIPGAGGTVAAFLSYNEAKRWSKTPEKFGHGSEEGVVAPEAANNAVTSSALIPTLSFGIPGSNSMAILLGGLLIHGIQPGPMLLSNRPDLVYGLFGGLFMANIFMLILGMLVLTPCIWLVNRPKPYLTACIMMVVLSGIYSINQSLFDFWIVLAAGVVGYVMRRLEFPVLPLILGIVLGYMIESSYRRSLLLTNGDHIVFLQNPLSLGLLCCAALIIGLAAYAEIRRARKPQDMHG</sequence>
<reference evidence="4" key="1">
    <citation type="submission" date="2018-09" db="EMBL/GenBank/DDBJ databases">
        <title>Acidovorax cavernicola nov. sp. isolated from Gruta de las Maravillas (Aracena, Spain).</title>
        <authorList>
            <person name="Jurado V."/>
            <person name="Gutierrez-Patricio S."/>
            <person name="Gonzalez-Pimentel J.L."/>
            <person name="Miller A.Z."/>
            <person name="Laiz L."/>
            <person name="Saiz-Jimenez C."/>
        </authorList>
    </citation>
    <scope>NUCLEOTIDE SEQUENCE [LARGE SCALE GENOMIC DNA]</scope>
    <source>
        <strain evidence="4">1011MAR3C25</strain>
    </source>
</reference>
<feature type="transmembrane region" description="Helical" evidence="1">
    <location>
        <begin position="390"/>
        <end position="417"/>
    </location>
</feature>
<feature type="transmembrane region" description="Helical" evidence="1">
    <location>
        <begin position="469"/>
        <end position="489"/>
    </location>
</feature>
<dbReference type="RefSeq" id="WP_119749374.1">
    <property type="nucleotide sequence ID" value="NZ_QZCG01000008.1"/>
</dbReference>
<dbReference type="OrthoDB" id="9791872at2"/>
<feature type="transmembrane region" description="Helical" evidence="1">
    <location>
        <begin position="135"/>
        <end position="158"/>
    </location>
</feature>
<feature type="transmembrane region" description="Helical" evidence="1">
    <location>
        <begin position="41"/>
        <end position="66"/>
    </location>
</feature>
<dbReference type="InterPro" id="IPR002823">
    <property type="entry name" value="DUF112_TM"/>
</dbReference>
<feature type="transmembrane region" description="Helical" evidence="1">
    <location>
        <begin position="164"/>
        <end position="185"/>
    </location>
</feature>
<feature type="transmembrane region" description="Helical" evidence="1">
    <location>
        <begin position="429"/>
        <end position="446"/>
    </location>
</feature>
<evidence type="ECO:0000259" key="2">
    <source>
        <dbReference type="Pfam" id="PF01970"/>
    </source>
</evidence>
<name>A0A418SU85_9RHOB</name>
<proteinExistence type="predicted"/>
<feature type="transmembrane region" description="Helical" evidence="1">
    <location>
        <begin position="354"/>
        <end position="384"/>
    </location>
</feature>
<organism evidence="3 4">
    <name type="scientific">Paracoccus onubensis</name>
    <dbReference type="NCBI Taxonomy" id="1675788"/>
    <lineage>
        <taxon>Bacteria</taxon>
        <taxon>Pseudomonadati</taxon>
        <taxon>Pseudomonadota</taxon>
        <taxon>Alphaproteobacteria</taxon>
        <taxon>Rhodobacterales</taxon>
        <taxon>Paracoccaceae</taxon>
        <taxon>Paracoccus</taxon>
    </lineage>
</organism>
<evidence type="ECO:0000313" key="3">
    <source>
        <dbReference type="EMBL" id="RJE84469.1"/>
    </source>
</evidence>
<feature type="transmembrane region" description="Helical" evidence="1">
    <location>
        <begin position="321"/>
        <end position="342"/>
    </location>
</feature>
<evidence type="ECO:0000256" key="1">
    <source>
        <dbReference type="SAM" id="Phobius"/>
    </source>
</evidence>